<feature type="chain" id="PRO_5005548102" evidence="1">
    <location>
        <begin position="30"/>
        <end position="223"/>
    </location>
</feature>
<gene>
    <name evidence="2" type="ORF">AMAG_08227</name>
</gene>
<dbReference type="AlphaFoldDB" id="A0A0L0SKJ3"/>
<evidence type="ECO:0000313" key="2">
    <source>
        <dbReference type="EMBL" id="KNE63061.1"/>
    </source>
</evidence>
<protein>
    <submittedName>
        <fullName evidence="2">Uncharacterized protein</fullName>
    </submittedName>
</protein>
<evidence type="ECO:0000313" key="3">
    <source>
        <dbReference type="Proteomes" id="UP000054350"/>
    </source>
</evidence>
<dbReference type="EMBL" id="GG745341">
    <property type="protein sequence ID" value="KNE63061.1"/>
    <property type="molecule type" value="Genomic_DNA"/>
</dbReference>
<organism evidence="2 3">
    <name type="scientific">Allomyces macrogynus (strain ATCC 38327)</name>
    <name type="common">Allomyces javanicus var. macrogynus</name>
    <dbReference type="NCBI Taxonomy" id="578462"/>
    <lineage>
        <taxon>Eukaryota</taxon>
        <taxon>Fungi</taxon>
        <taxon>Fungi incertae sedis</taxon>
        <taxon>Blastocladiomycota</taxon>
        <taxon>Blastocladiomycetes</taxon>
        <taxon>Blastocladiales</taxon>
        <taxon>Blastocladiaceae</taxon>
        <taxon>Allomyces</taxon>
    </lineage>
</organism>
<name>A0A0L0SKJ3_ALLM3</name>
<reference evidence="2 3" key="1">
    <citation type="submission" date="2009-11" db="EMBL/GenBank/DDBJ databases">
        <title>Annotation of Allomyces macrogynus ATCC 38327.</title>
        <authorList>
            <consortium name="The Broad Institute Genome Sequencing Platform"/>
            <person name="Russ C."/>
            <person name="Cuomo C."/>
            <person name="Burger G."/>
            <person name="Gray M.W."/>
            <person name="Holland P.W.H."/>
            <person name="King N."/>
            <person name="Lang F.B.F."/>
            <person name="Roger A.J."/>
            <person name="Ruiz-Trillo I."/>
            <person name="Young S.K."/>
            <person name="Zeng Q."/>
            <person name="Gargeya S."/>
            <person name="Fitzgerald M."/>
            <person name="Haas B."/>
            <person name="Abouelleil A."/>
            <person name="Alvarado L."/>
            <person name="Arachchi H.M."/>
            <person name="Berlin A."/>
            <person name="Chapman S.B."/>
            <person name="Gearin G."/>
            <person name="Goldberg J."/>
            <person name="Griggs A."/>
            <person name="Gujja S."/>
            <person name="Hansen M."/>
            <person name="Heiman D."/>
            <person name="Howarth C."/>
            <person name="Larimer J."/>
            <person name="Lui A."/>
            <person name="MacDonald P.J.P."/>
            <person name="McCowen C."/>
            <person name="Montmayeur A."/>
            <person name="Murphy C."/>
            <person name="Neiman D."/>
            <person name="Pearson M."/>
            <person name="Priest M."/>
            <person name="Roberts A."/>
            <person name="Saif S."/>
            <person name="Shea T."/>
            <person name="Sisk P."/>
            <person name="Stolte C."/>
            <person name="Sykes S."/>
            <person name="Wortman J."/>
            <person name="Nusbaum C."/>
            <person name="Birren B."/>
        </authorList>
    </citation>
    <scope>NUCLEOTIDE SEQUENCE [LARGE SCALE GENOMIC DNA]</scope>
    <source>
        <strain evidence="2 3">ATCC 38327</strain>
    </source>
</reference>
<reference evidence="3" key="2">
    <citation type="submission" date="2009-11" db="EMBL/GenBank/DDBJ databases">
        <title>The Genome Sequence of Allomyces macrogynus strain ATCC 38327.</title>
        <authorList>
            <consortium name="The Broad Institute Genome Sequencing Platform"/>
            <person name="Russ C."/>
            <person name="Cuomo C."/>
            <person name="Shea T."/>
            <person name="Young S.K."/>
            <person name="Zeng Q."/>
            <person name="Koehrsen M."/>
            <person name="Haas B."/>
            <person name="Borodovsky M."/>
            <person name="Guigo R."/>
            <person name="Alvarado L."/>
            <person name="Berlin A."/>
            <person name="Borenstein D."/>
            <person name="Chen Z."/>
            <person name="Engels R."/>
            <person name="Freedman E."/>
            <person name="Gellesch M."/>
            <person name="Goldberg J."/>
            <person name="Griggs A."/>
            <person name="Gujja S."/>
            <person name="Heiman D."/>
            <person name="Hepburn T."/>
            <person name="Howarth C."/>
            <person name="Jen D."/>
            <person name="Larson L."/>
            <person name="Lewis B."/>
            <person name="Mehta T."/>
            <person name="Park D."/>
            <person name="Pearson M."/>
            <person name="Roberts A."/>
            <person name="Saif S."/>
            <person name="Shenoy N."/>
            <person name="Sisk P."/>
            <person name="Stolte C."/>
            <person name="Sykes S."/>
            <person name="Walk T."/>
            <person name="White J."/>
            <person name="Yandava C."/>
            <person name="Burger G."/>
            <person name="Gray M.W."/>
            <person name="Holland P.W.H."/>
            <person name="King N."/>
            <person name="Lang F.B.F."/>
            <person name="Roger A.J."/>
            <person name="Ruiz-Trillo I."/>
            <person name="Lander E."/>
            <person name="Nusbaum C."/>
        </authorList>
    </citation>
    <scope>NUCLEOTIDE SEQUENCE [LARGE SCALE GENOMIC DNA]</scope>
    <source>
        <strain evidence="3">ATCC 38327</strain>
    </source>
</reference>
<dbReference type="OrthoDB" id="10580610at2759"/>
<dbReference type="Proteomes" id="UP000054350">
    <property type="component" value="Unassembled WGS sequence"/>
</dbReference>
<sequence>MASRHALAALALALALSLALIATAPVAHAAPLPADNPSPAIIFSRPALVAVAPPPLAAHATNRDVPPLKRLPDFQAKHPLGAPRSADQVHVRPIAVPNRNVPVGVISARDILAPSHAPAIAAAPKRGGGGSLLWNALSARFQAPCQRQRAVRAAAAGRTGSMLMHAVDAADHTAASASASPAASCDADAPLAPPAAPHLDELLAEALKEATLVFTKPRVRVEL</sequence>
<proteinExistence type="predicted"/>
<keyword evidence="1" id="KW-0732">Signal</keyword>
<accession>A0A0L0SKJ3</accession>
<dbReference type="VEuPathDB" id="FungiDB:AMAG_08227"/>
<keyword evidence="3" id="KW-1185">Reference proteome</keyword>
<feature type="signal peptide" evidence="1">
    <location>
        <begin position="1"/>
        <end position="29"/>
    </location>
</feature>
<evidence type="ECO:0000256" key="1">
    <source>
        <dbReference type="SAM" id="SignalP"/>
    </source>
</evidence>